<feature type="transmembrane region" description="Helical" evidence="1">
    <location>
        <begin position="193"/>
        <end position="214"/>
    </location>
</feature>
<name>A0A7X5UTN7_9PSEU</name>
<dbReference type="RefSeq" id="WP_167174521.1">
    <property type="nucleotide sequence ID" value="NZ_JAAOYM010000001.1"/>
</dbReference>
<evidence type="ECO:0000313" key="3">
    <source>
        <dbReference type="Proteomes" id="UP000545493"/>
    </source>
</evidence>
<evidence type="ECO:0000256" key="1">
    <source>
        <dbReference type="SAM" id="Phobius"/>
    </source>
</evidence>
<keyword evidence="1" id="KW-0812">Transmembrane</keyword>
<accession>A0A7X5UTN7</accession>
<feature type="transmembrane region" description="Helical" evidence="1">
    <location>
        <begin position="7"/>
        <end position="26"/>
    </location>
</feature>
<proteinExistence type="predicted"/>
<dbReference type="EMBL" id="JAAOYM010000001">
    <property type="protein sequence ID" value="NIJ14044.1"/>
    <property type="molecule type" value="Genomic_DNA"/>
</dbReference>
<keyword evidence="1" id="KW-1133">Transmembrane helix</keyword>
<organism evidence="2 3">
    <name type="scientific">Saccharomonospora amisosensis</name>
    <dbReference type="NCBI Taxonomy" id="1128677"/>
    <lineage>
        <taxon>Bacteria</taxon>
        <taxon>Bacillati</taxon>
        <taxon>Actinomycetota</taxon>
        <taxon>Actinomycetes</taxon>
        <taxon>Pseudonocardiales</taxon>
        <taxon>Pseudonocardiaceae</taxon>
        <taxon>Saccharomonospora</taxon>
    </lineage>
</organism>
<keyword evidence="3" id="KW-1185">Reference proteome</keyword>
<sequence>MTRRIPAWGYAALLGVVGFLIVFKPWQLPSERAREAAQHLRDSSVYVAPGAPGLVDPVRAREVIGDRAIVVAIFDDEPPREYADEEDPSRALCDEIATLVPTNLVIVFSADEGEYASTYCDGPAFPAPTRGDDSAEDFSFKVILKAEASWQYRVTDTDLTPEIEEYALAFDAEAAEAYGEIPRRGPVDDVTDVGRLLLTGAAMVSATVVLFLLLRGTALALRNRVGARGAAARRRAAVDARLNRLADRVLHPDGPADPEHAKEYVLILHEFREASDGPRLAELQSRITALERQLL</sequence>
<comment type="caution">
    <text evidence="2">The sequence shown here is derived from an EMBL/GenBank/DDBJ whole genome shotgun (WGS) entry which is preliminary data.</text>
</comment>
<evidence type="ECO:0000313" key="2">
    <source>
        <dbReference type="EMBL" id="NIJ14044.1"/>
    </source>
</evidence>
<dbReference type="AlphaFoldDB" id="A0A7X5UTN7"/>
<reference evidence="2 3" key="1">
    <citation type="submission" date="2020-03" db="EMBL/GenBank/DDBJ databases">
        <title>Sequencing the genomes of 1000 actinobacteria strains.</title>
        <authorList>
            <person name="Klenk H.-P."/>
        </authorList>
    </citation>
    <scope>NUCLEOTIDE SEQUENCE [LARGE SCALE GENOMIC DNA]</scope>
    <source>
        <strain evidence="2 3">DSM 45685</strain>
    </source>
</reference>
<dbReference type="Proteomes" id="UP000545493">
    <property type="component" value="Unassembled WGS sequence"/>
</dbReference>
<keyword evidence="1" id="KW-0472">Membrane</keyword>
<protein>
    <submittedName>
        <fullName evidence="2">Uncharacterized protein</fullName>
    </submittedName>
</protein>
<gene>
    <name evidence="2" type="ORF">FHU38_004388</name>
</gene>